<gene>
    <name evidence="1" type="ORF">FSP39_018816</name>
</gene>
<keyword evidence="2" id="KW-1185">Reference proteome</keyword>
<comment type="caution">
    <text evidence="1">The sequence shown here is derived from an EMBL/GenBank/DDBJ whole genome shotgun (WGS) entry which is preliminary data.</text>
</comment>
<evidence type="ECO:0000313" key="2">
    <source>
        <dbReference type="Proteomes" id="UP001186944"/>
    </source>
</evidence>
<protein>
    <submittedName>
        <fullName evidence="1">Uncharacterized protein</fullName>
    </submittedName>
</protein>
<dbReference type="Proteomes" id="UP001186944">
    <property type="component" value="Unassembled WGS sequence"/>
</dbReference>
<dbReference type="AlphaFoldDB" id="A0AA88YKK6"/>
<proteinExistence type="predicted"/>
<name>A0AA88YKK6_PINIB</name>
<accession>A0AA88YKK6</accession>
<reference evidence="1" key="1">
    <citation type="submission" date="2019-08" db="EMBL/GenBank/DDBJ databases">
        <title>The improved chromosome-level genome for the pearl oyster Pinctada fucata martensii using PacBio sequencing and Hi-C.</title>
        <authorList>
            <person name="Zheng Z."/>
        </authorList>
    </citation>
    <scope>NUCLEOTIDE SEQUENCE</scope>
    <source>
        <strain evidence="1">ZZ-2019</strain>
        <tissue evidence="1">Adductor muscle</tissue>
    </source>
</reference>
<dbReference type="EMBL" id="VSWD01000005">
    <property type="protein sequence ID" value="KAK3103376.1"/>
    <property type="molecule type" value="Genomic_DNA"/>
</dbReference>
<evidence type="ECO:0000313" key="1">
    <source>
        <dbReference type="EMBL" id="KAK3103376.1"/>
    </source>
</evidence>
<organism evidence="1 2">
    <name type="scientific">Pinctada imbricata</name>
    <name type="common">Atlantic pearl-oyster</name>
    <name type="synonym">Pinctada martensii</name>
    <dbReference type="NCBI Taxonomy" id="66713"/>
    <lineage>
        <taxon>Eukaryota</taxon>
        <taxon>Metazoa</taxon>
        <taxon>Spiralia</taxon>
        <taxon>Lophotrochozoa</taxon>
        <taxon>Mollusca</taxon>
        <taxon>Bivalvia</taxon>
        <taxon>Autobranchia</taxon>
        <taxon>Pteriomorphia</taxon>
        <taxon>Pterioida</taxon>
        <taxon>Pterioidea</taxon>
        <taxon>Pteriidae</taxon>
        <taxon>Pinctada</taxon>
    </lineage>
</organism>
<sequence length="145" mass="16066">MVYGMVYAMRKLVLIQIPNGLRIFPYGLRKQNLSIIKRQSSLRKVNMRKLCGILKIKMKYVALAFVLSLVILQISAQGGGGGGGGFLGLLLQKEFMPDSWFDYKLANMAVRSLGGGGRRNRNTQTGGNRGKSGNNDWLWLAALMN</sequence>